<accession>A0AAE8XTF2</accession>
<proteinExistence type="predicted"/>
<sequence length="177" mass="20020">MVGVLFYFVAVAFSDPQVESQIMASEEPDGVMTLELSGEQGLHAFNQFIEETGFSDTVENIKVTIEADSPIDLTQYITGEDIESRETEPPDTVSFEEGSRTRKMAEFLYEHNGEDWHTTTQIKDTLTDDCGIDPDDVSQILWELSERDVVEKRPFDGDGRKKEYRLNDLGVRSVEAL</sequence>
<evidence type="ECO:0000313" key="2">
    <source>
        <dbReference type="Proteomes" id="UP000827418"/>
    </source>
</evidence>
<dbReference type="Proteomes" id="UP000827418">
    <property type="component" value="Segment"/>
</dbReference>
<dbReference type="SUPFAM" id="SSF46785">
    <property type="entry name" value="Winged helix' DNA-binding domain"/>
    <property type="match status" value="1"/>
</dbReference>
<dbReference type="EMBL" id="MZ334502">
    <property type="protein sequence ID" value="UBF20370.1"/>
    <property type="molecule type" value="Genomic_DNA"/>
</dbReference>
<gene>
    <name evidence="1" type="ORF">HCTV-7_gp45</name>
</gene>
<evidence type="ECO:0000313" key="1">
    <source>
        <dbReference type="EMBL" id="UBF20370.1"/>
    </source>
</evidence>
<dbReference type="Gene3D" id="1.10.10.10">
    <property type="entry name" value="Winged helix-like DNA-binding domain superfamily/Winged helix DNA-binding domain"/>
    <property type="match status" value="1"/>
</dbReference>
<name>A0AAE8XTF2_9CAUD</name>
<dbReference type="InterPro" id="IPR036388">
    <property type="entry name" value="WH-like_DNA-bd_sf"/>
</dbReference>
<organism evidence="1 2">
    <name type="scientific">Haloarcula phage HCTV-7</name>
    <dbReference type="NCBI Taxonomy" id="2877982"/>
    <lineage>
        <taxon>Viruses</taxon>
        <taxon>Duplodnaviria</taxon>
        <taxon>Heunggongvirae</taxon>
        <taxon>Uroviricota</taxon>
        <taxon>Caudoviricetes</taxon>
        <taxon>Thumleimavirales</taxon>
        <taxon>Hafunaviridae</taxon>
        <taxon>Haloferacalesvirus</taxon>
        <taxon>Haloferacalesvirus hv5</taxon>
    </lineage>
</organism>
<protein>
    <submittedName>
        <fullName evidence="1">Winged HTH</fullName>
    </submittedName>
</protein>
<reference evidence="1" key="1">
    <citation type="submission" date="2021-05" db="EMBL/GenBank/DDBJ databases">
        <title>Diversity, taxonomy and evolution of archaeal viruses of the class Caudoviricetes.</title>
        <authorList>
            <person name="Liu Y."/>
            <person name="Demina T.A."/>
            <person name="Roux S."/>
            <person name="Aiewsakun P."/>
            <person name="Kazlauskas D."/>
            <person name="Simmonds P."/>
            <person name="Prangishvili D."/>
            <person name="Oksanen H.M."/>
            <person name="Krupovic M."/>
        </authorList>
    </citation>
    <scope>NUCLEOTIDE SEQUENCE</scope>
    <source>
        <strain evidence="1">HCTV-7/16</strain>
    </source>
</reference>
<dbReference type="InterPro" id="IPR036390">
    <property type="entry name" value="WH_DNA-bd_sf"/>
</dbReference>